<accession>A0ABS9GZM7</accession>
<name>A0ABS9GZM7_9BACL</name>
<keyword evidence="3" id="KW-1185">Reference proteome</keyword>
<sequence>MIQRFIELGEGYSDLYELIELAKTNANRLSKMVILKTNKKDHTVCSFSIVLQPAGDSNFQPIYICREGIREQSKRWDLFLQCAEQLGKEVHTLEVRPSNGFNEIELYYQYLTGILRLQNIIPKWQ</sequence>
<reference evidence="2 3" key="1">
    <citation type="submission" date="2022-01" db="EMBL/GenBank/DDBJ databases">
        <title>Alkalihalobacillus sp. EGI L200015, a novel bacterium isolated from a salt lake sediment.</title>
        <authorList>
            <person name="Gao L."/>
            <person name="Fang B.-Z."/>
            <person name="Li W.-J."/>
        </authorList>
    </citation>
    <scope>NUCLEOTIDE SEQUENCE [LARGE SCALE GENOMIC DNA]</scope>
    <source>
        <strain evidence="2 3">KCTC 12718</strain>
    </source>
</reference>
<dbReference type="EMBL" id="JAKIJS010000001">
    <property type="protein sequence ID" value="MCF6136987.1"/>
    <property type="molecule type" value="Genomic_DNA"/>
</dbReference>
<dbReference type="Proteomes" id="UP001649381">
    <property type="component" value="Unassembled WGS sequence"/>
</dbReference>
<organism evidence="2 3">
    <name type="scientific">Pseudalkalibacillus berkeleyi</name>
    <dbReference type="NCBI Taxonomy" id="1069813"/>
    <lineage>
        <taxon>Bacteria</taxon>
        <taxon>Bacillati</taxon>
        <taxon>Bacillota</taxon>
        <taxon>Bacilli</taxon>
        <taxon>Bacillales</taxon>
        <taxon>Fictibacillaceae</taxon>
        <taxon>Pseudalkalibacillus</taxon>
    </lineage>
</organism>
<protein>
    <submittedName>
        <fullName evidence="2">Methylthioribose kinase</fullName>
    </submittedName>
</protein>
<dbReference type="RefSeq" id="WP_236332206.1">
    <property type="nucleotide sequence ID" value="NZ_JAKIJS010000001.1"/>
</dbReference>
<evidence type="ECO:0000313" key="2">
    <source>
        <dbReference type="EMBL" id="MCF6136987.1"/>
    </source>
</evidence>
<evidence type="ECO:0000259" key="1">
    <source>
        <dbReference type="Pfam" id="PF23648"/>
    </source>
</evidence>
<dbReference type="Pfam" id="PF23648">
    <property type="entry name" value="DUF7147"/>
    <property type="match status" value="1"/>
</dbReference>
<keyword evidence="2" id="KW-0418">Kinase</keyword>
<keyword evidence="2" id="KW-0808">Transferase</keyword>
<comment type="caution">
    <text evidence="2">The sequence shown here is derived from an EMBL/GenBank/DDBJ whole genome shotgun (WGS) entry which is preliminary data.</text>
</comment>
<dbReference type="GO" id="GO:0016301">
    <property type="term" value="F:kinase activity"/>
    <property type="evidence" value="ECO:0007669"/>
    <property type="project" value="UniProtKB-KW"/>
</dbReference>
<dbReference type="InterPro" id="IPR055571">
    <property type="entry name" value="DUF7147"/>
</dbReference>
<evidence type="ECO:0000313" key="3">
    <source>
        <dbReference type="Proteomes" id="UP001649381"/>
    </source>
</evidence>
<proteinExistence type="predicted"/>
<feature type="domain" description="DUF7147" evidence="1">
    <location>
        <begin position="1"/>
        <end position="121"/>
    </location>
</feature>
<gene>
    <name evidence="2" type="ORF">L2716_04535</name>
</gene>